<dbReference type="EMBL" id="QZDT01000004">
    <property type="protein sequence ID" value="NBJ91888.1"/>
    <property type="molecule type" value="Genomic_DNA"/>
</dbReference>
<feature type="compositionally biased region" description="Polar residues" evidence="4">
    <location>
        <begin position="24"/>
        <end position="57"/>
    </location>
</feature>
<dbReference type="RefSeq" id="WP_160558963.1">
    <property type="nucleotide sequence ID" value="NZ_QZDT01000004.1"/>
</dbReference>
<evidence type="ECO:0000313" key="7">
    <source>
        <dbReference type="Proteomes" id="UP001154420"/>
    </source>
</evidence>
<dbReference type="GO" id="GO:0042956">
    <property type="term" value="P:maltodextrin transmembrane transport"/>
    <property type="evidence" value="ECO:0007669"/>
    <property type="project" value="TreeGrafter"/>
</dbReference>
<feature type="chain" id="PRO_5040852828" evidence="5">
    <location>
        <begin position="20"/>
        <end position="445"/>
    </location>
</feature>
<organism evidence="6 7">
    <name type="scientific">Parablautia muri</name>
    <dbReference type="NCBI Taxonomy" id="2320879"/>
    <lineage>
        <taxon>Bacteria</taxon>
        <taxon>Bacillati</taxon>
        <taxon>Bacillota</taxon>
        <taxon>Clostridia</taxon>
        <taxon>Lachnospirales</taxon>
        <taxon>Lachnospiraceae</taxon>
        <taxon>Parablautia</taxon>
    </lineage>
</organism>
<comment type="caution">
    <text evidence="6">The sequence shown here is derived from an EMBL/GenBank/DDBJ whole genome shotgun (WGS) entry which is preliminary data.</text>
</comment>
<name>A0A9X5BE12_9FIRM</name>
<gene>
    <name evidence="6" type="ORF">D5281_04595</name>
</gene>
<feature type="signal peptide" evidence="5">
    <location>
        <begin position="1"/>
        <end position="19"/>
    </location>
</feature>
<evidence type="ECO:0000256" key="3">
    <source>
        <dbReference type="ARBA" id="ARBA00022729"/>
    </source>
</evidence>
<evidence type="ECO:0000313" key="6">
    <source>
        <dbReference type="EMBL" id="NBJ91888.1"/>
    </source>
</evidence>
<dbReference type="CDD" id="cd13585">
    <property type="entry name" value="PBP2_TMBP_like"/>
    <property type="match status" value="1"/>
</dbReference>
<dbReference type="InterPro" id="IPR006059">
    <property type="entry name" value="SBP"/>
</dbReference>
<evidence type="ECO:0000256" key="2">
    <source>
        <dbReference type="ARBA" id="ARBA00022448"/>
    </source>
</evidence>
<dbReference type="PROSITE" id="PS51257">
    <property type="entry name" value="PROKAR_LIPOPROTEIN"/>
    <property type="match status" value="1"/>
</dbReference>
<dbReference type="GO" id="GO:0015768">
    <property type="term" value="P:maltose transport"/>
    <property type="evidence" value="ECO:0007669"/>
    <property type="project" value="TreeGrafter"/>
</dbReference>
<dbReference type="Gene3D" id="3.40.190.10">
    <property type="entry name" value="Periplasmic binding protein-like II"/>
    <property type="match status" value="1"/>
</dbReference>
<dbReference type="GO" id="GO:0055052">
    <property type="term" value="C:ATP-binding cassette (ABC) transporter complex, substrate-binding subunit-containing"/>
    <property type="evidence" value="ECO:0007669"/>
    <property type="project" value="TreeGrafter"/>
</dbReference>
<sequence>MKKKLLVSLLVFSMALGLAACGNSNKGESTSGSQDAASADNTESSGADSTNNAGNTESSEDGKSLEVWVRNSYYDEVTEAAKNFTATTGIAVNVSEPSDMSDDLALALSSGNVPDIVSIDCVLVPYYSSIGALKDITEEFAASDFKDTFSGGLLDLSSYEGKQYAVPFAPDVSVLLYNKDIFEANGLDPENPPKTWDELIAAAQACTNDDVYGYMFSASDAGGMMFTFCPYIWCNGGEFTSEDGKESLLNQPEAVEALQFITDMIYEYNVTPQSITSYDWTATEDAFKAQKAAMIVQGSSAVGTIVNDGYDFNAGCALIPSPDGNKYSSFSGGDSIAILADTDMPDEAWQFVQYCLSKEVQVDQLAAYGNIPARSDMFENDIFGSHEEYDILRQALEVGEAPYSLKYNEMYTPWIDAVQYALNQEKTPEEAFSDAKEEIDALLSE</sequence>
<keyword evidence="2" id="KW-0813">Transport</keyword>
<dbReference type="Pfam" id="PF13416">
    <property type="entry name" value="SBP_bac_8"/>
    <property type="match status" value="1"/>
</dbReference>
<evidence type="ECO:0000256" key="1">
    <source>
        <dbReference type="ARBA" id="ARBA00008520"/>
    </source>
</evidence>
<evidence type="ECO:0000256" key="5">
    <source>
        <dbReference type="SAM" id="SignalP"/>
    </source>
</evidence>
<dbReference type="GO" id="GO:1901982">
    <property type="term" value="F:maltose binding"/>
    <property type="evidence" value="ECO:0007669"/>
    <property type="project" value="TreeGrafter"/>
</dbReference>
<dbReference type="PANTHER" id="PTHR30061">
    <property type="entry name" value="MALTOSE-BINDING PERIPLASMIC PROTEIN"/>
    <property type="match status" value="1"/>
</dbReference>
<dbReference type="PANTHER" id="PTHR30061:SF50">
    <property type="entry name" value="MALTOSE_MALTODEXTRIN-BINDING PERIPLASMIC PROTEIN"/>
    <property type="match status" value="1"/>
</dbReference>
<dbReference type="OrthoDB" id="9782846at2"/>
<accession>A0A9X5BE12</accession>
<dbReference type="AlphaFoldDB" id="A0A9X5BE12"/>
<evidence type="ECO:0000256" key="4">
    <source>
        <dbReference type="SAM" id="MobiDB-lite"/>
    </source>
</evidence>
<reference evidence="6" key="1">
    <citation type="submission" date="2018-09" db="EMBL/GenBank/DDBJ databases">
        <title>Murine metabolic-syndrome-specific gut microbial biobank.</title>
        <authorList>
            <person name="Liu C."/>
        </authorList>
    </citation>
    <scope>NUCLEOTIDE SEQUENCE</scope>
    <source>
        <strain evidence="6">D42-62</strain>
    </source>
</reference>
<dbReference type="Proteomes" id="UP001154420">
    <property type="component" value="Unassembled WGS sequence"/>
</dbReference>
<feature type="region of interest" description="Disordered" evidence="4">
    <location>
        <begin position="24"/>
        <end position="62"/>
    </location>
</feature>
<keyword evidence="3 5" id="KW-0732">Signal</keyword>
<comment type="similarity">
    <text evidence="1">Belongs to the bacterial solute-binding protein 1 family.</text>
</comment>
<keyword evidence="7" id="KW-1185">Reference proteome</keyword>
<protein>
    <submittedName>
        <fullName evidence="6">Sugar ABC transporter substrate-binding protein</fullName>
    </submittedName>
</protein>
<proteinExistence type="inferred from homology"/>
<dbReference type="SUPFAM" id="SSF53850">
    <property type="entry name" value="Periplasmic binding protein-like II"/>
    <property type="match status" value="1"/>
</dbReference>